<proteinExistence type="predicted"/>
<sequence length="95" mass="11222">MENITDHCRHMVRYHFHIGLCAVESTRRICAVYGYGAIKEEVVQEWFSSLQARNFNHEDTKRSKRSTRLVGSVETEHMYKIDDTTSVEHRNFMVT</sequence>
<dbReference type="AlphaFoldDB" id="A0A1V9XVT7"/>
<accession>A0A1V9XVT7</accession>
<dbReference type="InterPro" id="IPR041426">
    <property type="entry name" value="Mos1_HTH"/>
</dbReference>
<dbReference type="Gene3D" id="1.10.10.1450">
    <property type="match status" value="1"/>
</dbReference>
<keyword evidence="2" id="KW-0489">Methyltransferase</keyword>
<dbReference type="Pfam" id="PF17906">
    <property type="entry name" value="HTH_48"/>
    <property type="match status" value="1"/>
</dbReference>
<gene>
    <name evidence="2" type="ORF">BIW11_07077</name>
</gene>
<keyword evidence="2" id="KW-0808">Transferase</keyword>
<dbReference type="InParanoid" id="A0A1V9XVT7"/>
<protein>
    <submittedName>
        <fullName evidence="2">Histone-lysine N-methyltransferase SETMAR-like</fullName>
    </submittedName>
</protein>
<organism evidence="2 3">
    <name type="scientific">Tropilaelaps mercedesae</name>
    <dbReference type="NCBI Taxonomy" id="418985"/>
    <lineage>
        <taxon>Eukaryota</taxon>
        <taxon>Metazoa</taxon>
        <taxon>Ecdysozoa</taxon>
        <taxon>Arthropoda</taxon>
        <taxon>Chelicerata</taxon>
        <taxon>Arachnida</taxon>
        <taxon>Acari</taxon>
        <taxon>Parasitiformes</taxon>
        <taxon>Mesostigmata</taxon>
        <taxon>Gamasina</taxon>
        <taxon>Dermanyssoidea</taxon>
        <taxon>Laelapidae</taxon>
        <taxon>Tropilaelaps</taxon>
    </lineage>
</organism>
<evidence type="ECO:0000313" key="3">
    <source>
        <dbReference type="Proteomes" id="UP000192247"/>
    </source>
</evidence>
<reference evidence="2 3" key="1">
    <citation type="journal article" date="2017" name="Gigascience">
        <title>Draft genome of the honey bee ectoparasitic mite, Tropilaelaps mercedesae, is shaped by the parasitic life history.</title>
        <authorList>
            <person name="Dong X."/>
            <person name="Armstrong S.D."/>
            <person name="Xia D."/>
            <person name="Makepeace B.L."/>
            <person name="Darby A.C."/>
            <person name="Kadowaki T."/>
        </authorList>
    </citation>
    <scope>NUCLEOTIDE SEQUENCE [LARGE SCALE GENOMIC DNA]</scope>
    <source>
        <strain evidence="2">Wuxi-XJTLU</strain>
    </source>
</reference>
<evidence type="ECO:0000313" key="2">
    <source>
        <dbReference type="EMBL" id="OQR77468.1"/>
    </source>
</evidence>
<name>A0A1V9XVT7_9ACAR</name>
<dbReference type="GO" id="GO:0008168">
    <property type="term" value="F:methyltransferase activity"/>
    <property type="evidence" value="ECO:0007669"/>
    <property type="project" value="UniProtKB-KW"/>
</dbReference>
<evidence type="ECO:0000259" key="1">
    <source>
        <dbReference type="Pfam" id="PF17906"/>
    </source>
</evidence>
<comment type="caution">
    <text evidence="2">The sequence shown here is derived from an EMBL/GenBank/DDBJ whole genome shotgun (WGS) entry which is preliminary data.</text>
</comment>
<keyword evidence="3" id="KW-1185">Reference proteome</keyword>
<dbReference type="EMBL" id="MNPL01003484">
    <property type="protein sequence ID" value="OQR77468.1"/>
    <property type="molecule type" value="Genomic_DNA"/>
</dbReference>
<dbReference type="OrthoDB" id="6508494at2759"/>
<dbReference type="GO" id="GO:0032259">
    <property type="term" value="P:methylation"/>
    <property type="evidence" value="ECO:0007669"/>
    <property type="project" value="UniProtKB-KW"/>
</dbReference>
<dbReference type="Proteomes" id="UP000192247">
    <property type="component" value="Unassembled WGS sequence"/>
</dbReference>
<feature type="domain" description="Mos1 transposase HTH" evidence="1">
    <location>
        <begin position="7"/>
        <end position="48"/>
    </location>
</feature>